<dbReference type="PROSITE" id="PS00521">
    <property type="entry name" value="P5CR"/>
    <property type="match status" value="1"/>
</dbReference>
<dbReference type="Pfam" id="PF03807">
    <property type="entry name" value="F420_oxidored"/>
    <property type="match status" value="1"/>
</dbReference>
<dbReference type="SUPFAM" id="SSF48179">
    <property type="entry name" value="6-phosphogluconate dehydrogenase C-terminal domain-like"/>
    <property type="match status" value="1"/>
</dbReference>
<feature type="domain" description="Pyrroline-5-carboxylate reductase catalytic N-terminal" evidence="6">
    <location>
        <begin position="4"/>
        <end position="96"/>
    </location>
</feature>
<dbReference type="GO" id="GO:0005737">
    <property type="term" value="C:cytoplasm"/>
    <property type="evidence" value="ECO:0007669"/>
    <property type="project" value="UniProtKB-SubCell"/>
</dbReference>
<dbReference type="EC" id="1.5.1.2" evidence="4"/>
<comment type="subcellular location">
    <subcellularLocation>
        <location evidence="4">Cytoplasm</location>
    </subcellularLocation>
</comment>
<dbReference type="UniPathway" id="UPA00098">
    <property type="reaction ID" value="UER00361"/>
</dbReference>
<dbReference type="SUPFAM" id="SSF51735">
    <property type="entry name" value="NAD(P)-binding Rossmann-fold domains"/>
    <property type="match status" value="1"/>
</dbReference>
<sequence length="270" mass="30006">MTNKLVFFGGGNMAEAIFSKLKNNPAFKIEIIQNNNERAQELSHNYPEFQIWQTLDSTLDKNDILIIAVKPQHAKEAINAIKEKIKDCIIISVMAGIPSQTIINWTGNERVIRTMPNTPASLGLGATAIYCPELVTDQEKAIIYSIFEAIGIIYPAKDESFVDKVLPVTSSTVAFIYYFIEGFINHAVEKYGFTATDARNLVNQTVMGSSAMITSNPNIAIEELRARVTSKKGTTEQGILTFETNGLHDIIAQAMDNCYNRALEMAKEFN</sequence>
<accession>A0A2I7N9B7</accession>
<feature type="binding site" evidence="5">
    <location>
        <begin position="68"/>
        <end position="71"/>
    </location>
    <ligand>
        <name>NADP(+)</name>
        <dbReference type="ChEBI" id="CHEBI:58349"/>
    </ligand>
</feature>
<dbReference type="OrthoDB" id="9805754at2"/>
<evidence type="ECO:0000256" key="5">
    <source>
        <dbReference type="PIRSR" id="PIRSR000193-1"/>
    </source>
</evidence>
<protein>
    <recommendedName>
        <fullName evidence="4">Pyrroline-5-carboxylate reductase</fullName>
        <shortName evidence="4">P5C reductase</shortName>
        <shortName evidence="4">P5CR</shortName>
        <ecNumber evidence="4">1.5.1.2</ecNumber>
    </recommendedName>
    <alternativeName>
        <fullName evidence="4">PCA reductase</fullName>
    </alternativeName>
</protein>
<evidence type="ECO:0000313" key="8">
    <source>
        <dbReference type="EMBL" id="AUR53050.1"/>
    </source>
</evidence>
<dbReference type="InterPro" id="IPR036291">
    <property type="entry name" value="NAD(P)-bd_dom_sf"/>
</dbReference>
<feature type="domain" description="Pyrroline-5-carboxylate reductase dimerisation" evidence="7">
    <location>
        <begin position="159"/>
        <end position="265"/>
    </location>
</feature>
<evidence type="ECO:0000256" key="4">
    <source>
        <dbReference type="HAMAP-Rule" id="MF_01925"/>
    </source>
</evidence>
<keyword evidence="3 4" id="KW-0560">Oxidoreductase</keyword>
<dbReference type="PANTHER" id="PTHR11645">
    <property type="entry name" value="PYRROLINE-5-CARBOXYLATE REDUCTASE"/>
    <property type="match status" value="1"/>
</dbReference>
<dbReference type="PIRSF" id="PIRSF000193">
    <property type="entry name" value="Pyrrol-5-carb_rd"/>
    <property type="match status" value="1"/>
</dbReference>
<dbReference type="Gene3D" id="3.40.50.720">
    <property type="entry name" value="NAD(P)-binding Rossmann-like Domain"/>
    <property type="match status" value="1"/>
</dbReference>
<dbReference type="HAMAP" id="MF_01925">
    <property type="entry name" value="P5C_reductase"/>
    <property type="match status" value="1"/>
</dbReference>
<comment type="pathway">
    <text evidence="4">Amino-acid biosynthesis; L-proline biosynthesis; L-proline from L-glutamate 5-semialdehyde: step 1/1.</text>
</comment>
<dbReference type="GO" id="GO:0055129">
    <property type="term" value="P:L-proline biosynthetic process"/>
    <property type="evidence" value="ECO:0007669"/>
    <property type="project" value="UniProtKB-UniRule"/>
</dbReference>
<dbReference type="RefSeq" id="WP_102952336.1">
    <property type="nucleotide sequence ID" value="NZ_CP024847.1"/>
</dbReference>
<dbReference type="GO" id="GO:0004735">
    <property type="term" value="F:pyrroline-5-carboxylate reductase activity"/>
    <property type="evidence" value="ECO:0007669"/>
    <property type="project" value="UniProtKB-UniRule"/>
</dbReference>
<comment type="catalytic activity">
    <reaction evidence="4">
        <text>L-proline + NAD(+) = (S)-1-pyrroline-5-carboxylate + NADH + 2 H(+)</text>
        <dbReference type="Rhea" id="RHEA:14105"/>
        <dbReference type="ChEBI" id="CHEBI:15378"/>
        <dbReference type="ChEBI" id="CHEBI:17388"/>
        <dbReference type="ChEBI" id="CHEBI:57540"/>
        <dbReference type="ChEBI" id="CHEBI:57945"/>
        <dbReference type="ChEBI" id="CHEBI:60039"/>
        <dbReference type="EC" id="1.5.1.2"/>
    </reaction>
</comment>
<dbReference type="InterPro" id="IPR000304">
    <property type="entry name" value="Pyrroline-COOH_reductase"/>
</dbReference>
<evidence type="ECO:0000256" key="1">
    <source>
        <dbReference type="ARBA" id="ARBA00005525"/>
    </source>
</evidence>
<organism evidence="8 9">
    <name type="scientific">Aquella oligotrophica</name>
    <dbReference type="NCBI Taxonomy" id="2067065"/>
    <lineage>
        <taxon>Bacteria</taxon>
        <taxon>Pseudomonadati</taxon>
        <taxon>Pseudomonadota</taxon>
        <taxon>Betaproteobacteria</taxon>
        <taxon>Neisseriales</taxon>
        <taxon>Neisseriaceae</taxon>
        <taxon>Aquella</taxon>
    </lineage>
</organism>
<comment type="similarity">
    <text evidence="1 4">Belongs to the pyrroline-5-carboxylate reductase family.</text>
</comment>
<dbReference type="Proteomes" id="UP000236655">
    <property type="component" value="Chromosome"/>
</dbReference>
<dbReference type="InterPro" id="IPR029036">
    <property type="entry name" value="P5CR_dimer"/>
</dbReference>
<dbReference type="InterPro" id="IPR008927">
    <property type="entry name" value="6-PGluconate_DH-like_C_sf"/>
</dbReference>
<dbReference type="Pfam" id="PF14748">
    <property type="entry name" value="P5CR_dimer"/>
    <property type="match status" value="1"/>
</dbReference>
<dbReference type="Gene3D" id="1.10.3730.10">
    <property type="entry name" value="ProC C-terminal domain-like"/>
    <property type="match status" value="1"/>
</dbReference>
<dbReference type="InterPro" id="IPR028939">
    <property type="entry name" value="P5C_Rdtase_cat_N"/>
</dbReference>
<gene>
    <name evidence="4" type="primary">proC</name>
    <name evidence="8" type="ORF">CUN60_12365</name>
</gene>
<proteinExistence type="inferred from homology"/>
<dbReference type="PANTHER" id="PTHR11645:SF0">
    <property type="entry name" value="PYRROLINE-5-CARBOXYLATE REDUCTASE 3"/>
    <property type="match status" value="1"/>
</dbReference>
<evidence type="ECO:0000259" key="7">
    <source>
        <dbReference type="Pfam" id="PF14748"/>
    </source>
</evidence>
<evidence type="ECO:0000256" key="3">
    <source>
        <dbReference type="ARBA" id="ARBA00023002"/>
    </source>
</evidence>
<keyword evidence="4" id="KW-0963">Cytoplasm</keyword>
<keyword evidence="2 4" id="KW-0521">NADP</keyword>
<keyword evidence="9" id="KW-1185">Reference proteome</keyword>
<reference evidence="9" key="1">
    <citation type="submission" date="2017-11" db="EMBL/GenBank/DDBJ databases">
        <authorList>
            <person name="Chan K.G."/>
            <person name="Lee L.S."/>
        </authorList>
    </citation>
    <scope>NUCLEOTIDE SEQUENCE [LARGE SCALE GENOMIC DNA]</scope>
    <source>
        <strain evidence="9">DSM 100970</strain>
    </source>
</reference>
<comment type="function">
    <text evidence="4">Catalyzes the reduction of 1-pyrroline-5-carboxylate (PCA) to L-proline.</text>
</comment>
<comment type="catalytic activity">
    <reaction evidence="4">
        <text>L-proline + NADP(+) = (S)-1-pyrroline-5-carboxylate + NADPH + 2 H(+)</text>
        <dbReference type="Rhea" id="RHEA:14109"/>
        <dbReference type="ChEBI" id="CHEBI:15378"/>
        <dbReference type="ChEBI" id="CHEBI:17388"/>
        <dbReference type="ChEBI" id="CHEBI:57783"/>
        <dbReference type="ChEBI" id="CHEBI:58349"/>
        <dbReference type="ChEBI" id="CHEBI:60039"/>
        <dbReference type="EC" id="1.5.1.2"/>
    </reaction>
</comment>
<name>A0A2I7N9B7_9NEIS</name>
<keyword evidence="4" id="KW-0028">Amino-acid biosynthesis</keyword>
<evidence type="ECO:0000256" key="2">
    <source>
        <dbReference type="ARBA" id="ARBA00022857"/>
    </source>
</evidence>
<keyword evidence="4" id="KW-0641">Proline biosynthesis</keyword>
<evidence type="ECO:0000259" key="6">
    <source>
        <dbReference type="Pfam" id="PF03807"/>
    </source>
</evidence>
<evidence type="ECO:0000313" key="9">
    <source>
        <dbReference type="Proteomes" id="UP000236655"/>
    </source>
</evidence>
<dbReference type="EMBL" id="CP024847">
    <property type="protein sequence ID" value="AUR53050.1"/>
    <property type="molecule type" value="Genomic_DNA"/>
</dbReference>
<dbReference type="InterPro" id="IPR053790">
    <property type="entry name" value="P5CR-like_CS"/>
</dbReference>
<dbReference type="AlphaFoldDB" id="A0A2I7N9B7"/>
<dbReference type="KEGG" id="nba:CUN60_12365"/>